<evidence type="ECO:0000313" key="1">
    <source>
        <dbReference type="EMBL" id="RMC15957.1"/>
    </source>
</evidence>
<protein>
    <submittedName>
        <fullName evidence="1">Uncharacterized protein</fullName>
    </submittedName>
</protein>
<dbReference type="Proteomes" id="UP000269221">
    <property type="component" value="Unassembled WGS sequence"/>
</dbReference>
<organism evidence="1 2">
    <name type="scientific">Hirundo rustica rustica</name>
    <dbReference type="NCBI Taxonomy" id="333673"/>
    <lineage>
        <taxon>Eukaryota</taxon>
        <taxon>Metazoa</taxon>
        <taxon>Chordata</taxon>
        <taxon>Craniata</taxon>
        <taxon>Vertebrata</taxon>
        <taxon>Euteleostomi</taxon>
        <taxon>Archelosauria</taxon>
        <taxon>Archosauria</taxon>
        <taxon>Dinosauria</taxon>
        <taxon>Saurischia</taxon>
        <taxon>Theropoda</taxon>
        <taxon>Coelurosauria</taxon>
        <taxon>Aves</taxon>
        <taxon>Neognathae</taxon>
        <taxon>Neoaves</taxon>
        <taxon>Telluraves</taxon>
        <taxon>Australaves</taxon>
        <taxon>Passeriformes</taxon>
        <taxon>Sylvioidea</taxon>
        <taxon>Hirundinidae</taxon>
        <taxon>Hirundo</taxon>
    </lineage>
</organism>
<evidence type="ECO:0000313" key="2">
    <source>
        <dbReference type="Proteomes" id="UP000269221"/>
    </source>
</evidence>
<comment type="caution">
    <text evidence="1">The sequence shown here is derived from an EMBL/GenBank/DDBJ whole genome shotgun (WGS) entry which is preliminary data.</text>
</comment>
<sequence>MPNQPAYALTINTIQPYRDVIQSPALEYTTCEPEFDIMHKLDKGTLSCLVHTIDENMKQNSPQGQGLKLRHGMFILHLELVLWQANLSLSIATHALSPGGTWNWSGKVTVRKLVDGDKDSMIGKVKAKCTAQKKCSAPLKLDLGVKGEGNSISKRQKCTIILVFMQKGKPDYAKILLFRANSLPQLVTVWAIDQISQPTLLKTYEQLKQSVLINLPNNRTFFVHICKQNLNIRS</sequence>
<name>A0A3M0L9N6_HIRRU</name>
<reference evidence="1 2" key="1">
    <citation type="submission" date="2018-07" db="EMBL/GenBank/DDBJ databases">
        <title>A high quality draft genome assembly of the barn swallow (H. rustica rustica).</title>
        <authorList>
            <person name="Formenti G."/>
            <person name="Chiara M."/>
            <person name="Poveda L."/>
            <person name="Francoijs K.-J."/>
            <person name="Bonisoli-Alquati A."/>
            <person name="Canova L."/>
            <person name="Gianfranceschi L."/>
            <person name="Horner D.S."/>
            <person name="Saino N."/>
        </authorList>
    </citation>
    <scope>NUCLEOTIDE SEQUENCE [LARGE SCALE GENOMIC DNA]</scope>
    <source>
        <strain evidence="1">Chelidonia</strain>
        <tissue evidence="1">Blood</tissue>
    </source>
</reference>
<accession>A0A3M0L9N6</accession>
<keyword evidence="2" id="KW-1185">Reference proteome</keyword>
<dbReference type="EMBL" id="QRBI01000104">
    <property type="protein sequence ID" value="RMC15957.1"/>
    <property type="molecule type" value="Genomic_DNA"/>
</dbReference>
<gene>
    <name evidence="1" type="ORF">DUI87_08164</name>
</gene>
<proteinExistence type="predicted"/>
<dbReference type="AlphaFoldDB" id="A0A3M0L9N6"/>